<feature type="transmembrane region" description="Helical" evidence="7">
    <location>
        <begin position="144"/>
        <end position="161"/>
    </location>
</feature>
<evidence type="ECO:0000256" key="3">
    <source>
        <dbReference type="ARBA" id="ARBA00022448"/>
    </source>
</evidence>
<feature type="transmembrane region" description="Helical" evidence="7">
    <location>
        <begin position="330"/>
        <end position="352"/>
    </location>
</feature>
<feature type="transmembrane region" description="Helical" evidence="7">
    <location>
        <begin position="109"/>
        <end position="132"/>
    </location>
</feature>
<dbReference type="EMBL" id="WWVX01000010">
    <property type="protein sequence ID" value="MZL70782.1"/>
    <property type="molecule type" value="Genomic_DNA"/>
</dbReference>
<feature type="transmembrane region" description="Helical" evidence="7">
    <location>
        <begin position="296"/>
        <end position="318"/>
    </location>
</feature>
<organism evidence="9 10">
    <name type="scientific">Bittarella massiliensis</name>
    <name type="common">ex Durand et al. 2017</name>
    <dbReference type="NCBI Taxonomy" id="1720313"/>
    <lineage>
        <taxon>Bacteria</taxon>
        <taxon>Bacillati</taxon>
        <taxon>Bacillota</taxon>
        <taxon>Clostridia</taxon>
        <taxon>Eubacteriales</taxon>
        <taxon>Oscillospiraceae</taxon>
        <taxon>Bittarella (ex Durand et al. 2017)</taxon>
    </lineage>
</organism>
<dbReference type="RefSeq" id="WP_021659524.1">
    <property type="nucleotide sequence ID" value="NZ_FQVY01000003.1"/>
</dbReference>
<evidence type="ECO:0000313" key="8">
    <source>
        <dbReference type="EMBL" id="MZL70782.1"/>
    </source>
</evidence>
<keyword evidence="11" id="KW-1185">Reference proteome</keyword>
<dbReference type="GO" id="GO:0012505">
    <property type="term" value="C:endomembrane system"/>
    <property type="evidence" value="ECO:0007669"/>
    <property type="project" value="UniProtKB-SubCell"/>
</dbReference>
<name>A0AAQ1RWG7_9FIRM</name>
<reference evidence="9" key="1">
    <citation type="submission" date="2016-11" db="EMBL/GenBank/DDBJ databases">
        <authorList>
            <person name="Varghese N."/>
            <person name="Submissions S."/>
        </authorList>
    </citation>
    <scope>NUCLEOTIDE SEQUENCE</scope>
    <source>
        <strain evidence="9">DSM 4029</strain>
    </source>
</reference>
<feature type="transmembrane region" description="Helical" evidence="7">
    <location>
        <begin position="425"/>
        <end position="442"/>
    </location>
</feature>
<keyword evidence="6 7" id="KW-0472">Membrane</keyword>
<evidence type="ECO:0000313" key="11">
    <source>
        <dbReference type="Proteomes" id="UP000474718"/>
    </source>
</evidence>
<evidence type="ECO:0000256" key="2">
    <source>
        <dbReference type="ARBA" id="ARBA00005697"/>
    </source>
</evidence>
<dbReference type="GO" id="GO:0005345">
    <property type="term" value="F:purine nucleobase transmembrane transporter activity"/>
    <property type="evidence" value="ECO:0007669"/>
    <property type="project" value="TreeGrafter"/>
</dbReference>
<dbReference type="PANTHER" id="PTHR43337">
    <property type="entry name" value="XANTHINE/URACIL PERMEASE C887.17-RELATED"/>
    <property type="match status" value="1"/>
</dbReference>
<protein>
    <submittedName>
        <fullName evidence="9">MFS transporter, AGZA family, xanthine/uracil permease</fullName>
    </submittedName>
    <submittedName>
        <fullName evidence="8">NCS2 family permease</fullName>
    </submittedName>
</protein>
<evidence type="ECO:0000256" key="7">
    <source>
        <dbReference type="SAM" id="Phobius"/>
    </source>
</evidence>
<reference evidence="8 11" key="3">
    <citation type="journal article" date="2019" name="Nat. Med.">
        <title>A library of human gut bacterial isolates paired with longitudinal multiomics data enables mechanistic microbiome research.</title>
        <authorList>
            <person name="Poyet M."/>
            <person name="Groussin M."/>
            <person name="Gibbons S.M."/>
            <person name="Avila-Pacheco J."/>
            <person name="Jiang X."/>
            <person name="Kearney S.M."/>
            <person name="Perrotta A.R."/>
            <person name="Berdy B."/>
            <person name="Zhao S."/>
            <person name="Lieberman T.D."/>
            <person name="Swanson P.K."/>
            <person name="Smith M."/>
            <person name="Roesemann S."/>
            <person name="Alexander J.E."/>
            <person name="Rich S.A."/>
            <person name="Livny J."/>
            <person name="Vlamakis H."/>
            <person name="Clish C."/>
            <person name="Bullock K."/>
            <person name="Deik A."/>
            <person name="Scott J."/>
            <person name="Pierce K.A."/>
            <person name="Xavier R.J."/>
            <person name="Alm E.J."/>
        </authorList>
    </citation>
    <scope>NUCLEOTIDE SEQUENCE [LARGE SCALE GENOMIC DNA]</scope>
    <source>
        <strain evidence="8 11">BIOML-A2</strain>
    </source>
</reference>
<keyword evidence="4 7" id="KW-0812">Transmembrane</keyword>
<evidence type="ECO:0000313" key="9">
    <source>
        <dbReference type="EMBL" id="SHG30897.1"/>
    </source>
</evidence>
<feature type="transmembrane region" description="Helical" evidence="7">
    <location>
        <begin position="31"/>
        <end position="52"/>
    </location>
</feature>
<evidence type="ECO:0000256" key="6">
    <source>
        <dbReference type="ARBA" id="ARBA00023136"/>
    </source>
</evidence>
<proteinExistence type="inferred from homology"/>
<feature type="transmembrane region" description="Helical" evidence="7">
    <location>
        <begin position="359"/>
        <end position="377"/>
    </location>
</feature>
<dbReference type="Pfam" id="PF00860">
    <property type="entry name" value="Xan_ur_permease"/>
    <property type="match status" value="1"/>
</dbReference>
<dbReference type="AlphaFoldDB" id="A0AAQ1RWG7"/>
<sequence>MGQLSKFFGLRERKTSVKTEVIAGLTTFMTMAYVLVVQPSAIVGFGAVPAIVDINGISVSKEAVVVTCAVISGLITLLMGLYANMPFALSTGMGSNFMLGALLQSGSISFGQIMAVILVSGLIFLGLSVFGIRDLIVRMIPKNIKLAIGSAIGFFIAYLGFKNTGIGVFEGGIGLGDFRSPSVILAVVGLLIIAALTAFKVKGAILIGIVATTLLGIPFGVTTLPTQLFKLPDFSQVGNLCFQFDFSGLFTPAFIVLIFIAFFGDFFSTLGTVLGVAGKAGMLDEDGNLPGIQKPFLVDAIGTCVGALTGCTTITTYVESSSGVEAGGRTGLTAVTTAALFLLSVFAAPLFLMIPDAATGPALIFVGFLMMADIGKIDFSNFSEAFGPFVMILFVIFTGSIASGIAAGILAHVFIKCITGRFKEVHPGMYVLCVPLVLYFLYNTPL</sequence>
<feature type="transmembrane region" description="Helical" evidence="7">
    <location>
        <begin position="64"/>
        <end position="89"/>
    </location>
</feature>
<feature type="transmembrane region" description="Helical" evidence="7">
    <location>
        <begin position="181"/>
        <end position="199"/>
    </location>
</feature>
<feature type="transmembrane region" description="Helical" evidence="7">
    <location>
        <begin position="389"/>
        <end position="413"/>
    </location>
</feature>
<dbReference type="Proteomes" id="UP000184089">
    <property type="component" value="Unassembled WGS sequence"/>
</dbReference>
<comment type="similarity">
    <text evidence="2">Belongs to the nucleobase:cation symporter-2 (NCS2) (TC 2.A.40) family. Azg-like subfamily.</text>
</comment>
<evidence type="ECO:0000313" key="10">
    <source>
        <dbReference type="Proteomes" id="UP000184089"/>
    </source>
</evidence>
<keyword evidence="5 7" id="KW-1133">Transmembrane helix</keyword>
<dbReference type="EMBL" id="FQVY01000003">
    <property type="protein sequence ID" value="SHG30897.1"/>
    <property type="molecule type" value="Genomic_DNA"/>
</dbReference>
<keyword evidence="3" id="KW-0813">Transport</keyword>
<feature type="transmembrane region" description="Helical" evidence="7">
    <location>
        <begin position="249"/>
        <end position="276"/>
    </location>
</feature>
<gene>
    <name evidence="8" type="ORF">GT747_13580</name>
    <name evidence="9" type="ORF">SAMN05444424_2060</name>
</gene>
<dbReference type="Proteomes" id="UP000474718">
    <property type="component" value="Unassembled WGS sequence"/>
</dbReference>
<comment type="caution">
    <text evidence="9">The sequence shown here is derived from an EMBL/GenBank/DDBJ whole genome shotgun (WGS) entry which is preliminary data.</text>
</comment>
<reference evidence="10" key="2">
    <citation type="submission" date="2016-11" db="EMBL/GenBank/DDBJ databases">
        <authorList>
            <person name="Jaros S."/>
            <person name="Januszkiewicz K."/>
            <person name="Wedrychowicz H."/>
        </authorList>
    </citation>
    <scope>NUCLEOTIDE SEQUENCE [LARGE SCALE GENOMIC DNA]</scope>
    <source>
        <strain evidence="10">DSM 4029</strain>
    </source>
</reference>
<accession>A0AAQ1RWG7</accession>
<feature type="transmembrane region" description="Helical" evidence="7">
    <location>
        <begin position="206"/>
        <end position="229"/>
    </location>
</feature>
<evidence type="ECO:0000256" key="5">
    <source>
        <dbReference type="ARBA" id="ARBA00022989"/>
    </source>
</evidence>
<dbReference type="InterPro" id="IPR045018">
    <property type="entry name" value="Azg-like"/>
</dbReference>
<evidence type="ECO:0000256" key="1">
    <source>
        <dbReference type="ARBA" id="ARBA00004127"/>
    </source>
</evidence>
<dbReference type="InterPro" id="IPR006043">
    <property type="entry name" value="NCS2"/>
</dbReference>
<dbReference type="PANTHER" id="PTHR43337:SF1">
    <property type="entry name" value="XANTHINE_URACIL PERMEASE C887.17-RELATED"/>
    <property type="match status" value="1"/>
</dbReference>
<dbReference type="GO" id="GO:0005886">
    <property type="term" value="C:plasma membrane"/>
    <property type="evidence" value="ECO:0007669"/>
    <property type="project" value="TreeGrafter"/>
</dbReference>
<evidence type="ECO:0000256" key="4">
    <source>
        <dbReference type="ARBA" id="ARBA00022692"/>
    </source>
</evidence>
<comment type="subcellular location">
    <subcellularLocation>
        <location evidence="1">Endomembrane system</location>
        <topology evidence="1">Multi-pass membrane protein</topology>
    </subcellularLocation>
</comment>